<evidence type="ECO:0000259" key="2">
    <source>
        <dbReference type="Pfam" id="PF18879"/>
    </source>
</evidence>
<dbReference type="InterPro" id="IPR043796">
    <property type="entry name" value="ESX-1_EspA/EspE-like"/>
</dbReference>
<dbReference type="EMBL" id="JAHBOM010000011">
    <property type="protein sequence ID" value="MBU8824319.1"/>
    <property type="molecule type" value="Genomic_DNA"/>
</dbReference>
<feature type="region of interest" description="Disordered" evidence="1">
    <location>
        <begin position="731"/>
        <end position="754"/>
    </location>
</feature>
<organism evidence="4 5">
    <name type="scientific">Mycolicibacterium goodii</name>
    <name type="common">Mycobacterium goodii</name>
    <dbReference type="NCBI Taxonomy" id="134601"/>
    <lineage>
        <taxon>Bacteria</taxon>
        <taxon>Bacillati</taxon>
        <taxon>Actinomycetota</taxon>
        <taxon>Actinomycetes</taxon>
        <taxon>Mycobacteriales</taxon>
        <taxon>Mycobacteriaceae</taxon>
        <taxon>Mycolicibacterium</taxon>
    </lineage>
</organism>
<keyword evidence="5" id="KW-1185">Reference proteome</keyword>
<feature type="region of interest" description="Disordered" evidence="1">
    <location>
        <begin position="163"/>
        <end position="200"/>
    </location>
</feature>
<proteinExistence type="predicted"/>
<accession>A0ABS6HRI8</accession>
<dbReference type="Proteomes" id="UP000696413">
    <property type="component" value="Unassembled WGS sequence"/>
</dbReference>
<evidence type="ECO:0000313" key="4">
    <source>
        <dbReference type="EMBL" id="MBU8824319.1"/>
    </source>
</evidence>
<evidence type="ECO:0000259" key="3">
    <source>
        <dbReference type="Pfam" id="PF23275"/>
    </source>
</evidence>
<gene>
    <name evidence="4" type="ORF">KL859_15750</name>
</gene>
<feature type="domain" description="ESX-1 secretion-associated protein EspA/EspE-like" evidence="2">
    <location>
        <begin position="18"/>
        <end position="99"/>
    </location>
</feature>
<sequence>MGALDGFYSTWNKARETFGQGVPTDGSQFDHSSELLNMKASVEAAAPDDRWQGSGANAYAAANKEHAQVYEKLADLDRKMAAEVKNAANVVSVGRTNLDTAKGWVESMVNSLPATSEQDRERKLIPIAREGINKVDNIVKSATDEMRTIQGRVTGYKGEFEELTNQKFAPGGEKDGKKDEEDDRQTAMGEGEEGSAEDKAEGDVRAMLEDGDQEAASRVDSVLGGVKPGEPLTAEQNAYLSAMEAQQADMSVDELKEATDRLGDKGKVIGNSWQLMSNDDVAFGEPGENGEPRKGSFERLPDSVQKSLSNNNLIGYPGGEVERQKIEAIADIVREGDTKFQTGTEIDRAMIRLSDRLMDESPVNQETVRELFTSAGRDHQIVTDHLVGHQPYLDGPEGTVPYDYDPDDFMMDIMKTGWSDNGRDAGSLFSWTNNDNGTGPEVANASAAAEAYARFLGEHGQPDLMDIENAFRMTDTLGQVNPELVKAMAHGLTPYMADIASVDGGAADNFDPLETDSTRPLAKGIFTVLGTDVDAYREFNVAANQLAVEKSYEWANDVKSGADTFQHDPRMLAAATLKGLIDYGTAEGLTAIGQDKAELDNLKRSVYTEAVSRLSDIGGPYGKAVGAVGSALADSFFGDGSATSGEVKPMSPAESARFAANALLAVGVDIPGHEKYLVDNKDMFGNPVLDENGNPTKRLGTLEEIMSEKKITVTEDVYGGFLNESLDRTVRNAEGDSGNPSDAFAKQYENVARG</sequence>
<dbReference type="InterPro" id="IPR057037">
    <property type="entry name" value="TPR_rep_actino"/>
</dbReference>
<dbReference type="RefSeq" id="WP_214395084.1">
    <property type="nucleotide sequence ID" value="NZ_JAHBOL010000012.1"/>
</dbReference>
<evidence type="ECO:0008006" key="6">
    <source>
        <dbReference type="Google" id="ProtNLM"/>
    </source>
</evidence>
<name>A0ABS6HRI8_MYCGD</name>
<dbReference type="Pfam" id="PF18879">
    <property type="entry name" value="EspA_EspE"/>
    <property type="match status" value="1"/>
</dbReference>
<comment type="caution">
    <text evidence="4">The sequence shown here is derived from an EMBL/GenBank/DDBJ whole genome shotgun (WGS) entry which is preliminary data.</text>
</comment>
<evidence type="ECO:0000256" key="1">
    <source>
        <dbReference type="SAM" id="MobiDB-lite"/>
    </source>
</evidence>
<reference evidence="4 5" key="1">
    <citation type="submission" date="2021-05" db="EMBL/GenBank/DDBJ databases">
        <title>Draft Genome Sequences of Clinical Respiratory Isolates of Mycobacterium goodii Recovered in Ireland.</title>
        <authorList>
            <person name="Flanagan P.R."/>
            <person name="Mok S."/>
            <person name="Roycroft E."/>
            <person name="Rogers T.R."/>
            <person name="Fitzgibbon M."/>
        </authorList>
    </citation>
    <scope>NUCLEOTIDE SEQUENCE [LARGE SCALE GENOMIC DNA]</scope>
    <source>
        <strain evidence="4 5">14IE55</strain>
    </source>
</reference>
<evidence type="ECO:0000313" key="5">
    <source>
        <dbReference type="Proteomes" id="UP000696413"/>
    </source>
</evidence>
<protein>
    <recommendedName>
        <fullName evidence="6">ESX-1 secretion-associated protein EspA/EspE-like domain-containing protein</fullName>
    </recommendedName>
</protein>
<dbReference type="Pfam" id="PF23275">
    <property type="entry name" value="TPR_23"/>
    <property type="match status" value="1"/>
</dbReference>
<feature type="domain" description="TPR repeat" evidence="3">
    <location>
        <begin position="229"/>
        <end position="431"/>
    </location>
</feature>